<dbReference type="OrthoDB" id="10050822at2759"/>
<evidence type="ECO:0000313" key="5">
    <source>
        <dbReference type="Proteomes" id="UP000663829"/>
    </source>
</evidence>
<evidence type="ECO:0000313" key="3">
    <source>
        <dbReference type="EMBL" id="CAF3748130.1"/>
    </source>
</evidence>
<dbReference type="Gene3D" id="3.90.228.10">
    <property type="match status" value="1"/>
</dbReference>
<organism evidence="2 5">
    <name type="scientific">Didymodactylos carnosus</name>
    <dbReference type="NCBI Taxonomy" id="1234261"/>
    <lineage>
        <taxon>Eukaryota</taxon>
        <taxon>Metazoa</taxon>
        <taxon>Spiralia</taxon>
        <taxon>Gnathifera</taxon>
        <taxon>Rotifera</taxon>
        <taxon>Eurotatoria</taxon>
        <taxon>Bdelloidea</taxon>
        <taxon>Philodinida</taxon>
        <taxon>Philodinidae</taxon>
        <taxon>Didymodactylos</taxon>
    </lineage>
</organism>
<evidence type="ECO:0000313" key="1">
    <source>
        <dbReference type="EMBL" id="CAF0977353.1"/>
    </source>
</evidence>
<dbReference type="EMBL" id="CAJOBC010025862">
    <property type="protein sequence ID" value="CAF4068807.1"/>
    <property type="molecule type" value="Genomic_DNA"/>
</dbReference>
<reference evidence="2" key="1">
    <citation type="submission" date="2021-02" db="EMBL/GenBank/DDBJ databases">
        <authorList>
            <person name="Nowell W R."/>
        </authorList>
    </citation>
    <scope>NUCLEOTIDE SEQUENCE</scope>
</reference>
<dbReference type="Proteomes" id="UP000677228">
    <property type="component" value="Unassembled WGS sequence"/>
</dbReference>
<name>A0A815C0F3_9BILA</name>
<evidence type="ECO:0000313" key="4">
    <source>
        <dbReference type="EMBL" id="CAF4068807.1"/>
    </source>
</evidence>
<evidence type="ECO:0000313" key="2">
    <source>
        <dbReference type="EMBL" id="CAF1276751.1"/>
    </source>
</evidence>
<dbReference type="AlphaFoldDB" id="A0A815C0F3"/>
<dbReference type="EMBL" id="CAJNOK010005572">
    <property type="protein sequence ID" value="CAF0977353.1"/>
    <property type="molecule type" value="Genomic_DNA"/>
</dbReference>
<proteinExistence type="predicted"/>
<accession>A0A815C0F3</accession>
<sequence>MNESVQINPIYVIATPSPQEENAEITTSPQEENAQIITSTSPTSLLTPSESQLQFIEDRQDQPDFQPNLSMEINQEERTYVLERLDLLCKQVSHNRRVRIVRMWHGCNRETLPYLLSNGFATLGKIDDGWYGRAMYFTSSAKYALRYGNCLIMCYILLLNPFPVVTNDAPHGASPTTFRFYGRGNYKNYQCHYIPVAPTDRDPTTTDYRPPTNGIDGALYDELAVFQEINILPQVVVHFK</sequence>
<keyword evidence="5" id="KW-1185">Reference proteome</keyword>
<comment type="caution">
    <text evidence="2">The sequence shown here is derived from an EMBL/GenBank/DDBJ whole genome shotgun (WGS) entry which is preliminary data.</text>
</comment>
<dbReference type="Proteomes" id="UP000682733">
    <property type="component" value="Unassembled WGS sequence"/>
</dbReference>
<dbReference type="EMBL" id="CAJNOQ010011432">
    <property type="protein sequence ID" value="CAF1276751.1"/>
    <property type="molecule type" value="Genomic_DNA"/>
</dbReference>
<evidence type="ECO:0008006" key="6">
    <source>
        <dbReference type="Google" id="ProtNLM"/>
    </source>
</evidence>
<protein>
    <recommendedName>
        <fullName evidence="6">PARP</fullName>
    </recommendedName>
</protein>
<dbReference type="EMBL" id="CAJOBA010005580">
    <property type="protein sequence ID" value="CAF3748130.1"/>
    <property type="molecule type" value="Genomic_DNA"/>
</dbReference>
<dbReference type="SUPFAM" id="SSF56399">
    <property type="entry name" value="ADP-ribosylation"/>
    <property type="match status" value="1"/>
</dbReference>
<gene>
    <name evidence="2" type="ORF">GPM918_LOCUS27357</name>
    <name evidence="1" type="ORF">OVA965_LOCUS13400</name>
    <name evidence="4" type="ORF">SRO942_LOCUS27665</name>
    <name evidence="3" type="ORF">TMI583_LOCUS13407</name>
</gene>
<dbReference type="Proteomes" id="UP000681722">
    <property type="component" value="Unassembled WGS sequence"/>
</dbReference>
<dbReference type="Proteomes" id="UP000663829">
    <property type="component" value="Unassembled WGS sequence"/>
</dbReference>